<protein>
    <recommendedName>
        <fullName evidence="4">DUF2961 domain-containing protein</fullName>
    </recommendedName>
</protein>
<proteinExistence type="predicted"/>
<dbReference type="InterPro" id="IPR021345">
    <property type="entry name" value="DUF2961"/>
</dbReference>
<feature type="compositionally biased region" description="Polar residues" evidence="1">
    <location>
        <begin position="1"/>
        <end position="10"/>
    </location>
</feature>
<comment type="caution">
    <text evidence="2">The sequence shown here is derived from an EMBL/GenBank/DDBJ whole genome shotgun (WGS) entry which is preliminary data.</text>
</comment>
<feature type="region of interest" description="Disordered" evidence="1">
    <location>
        <begin position="1"/>
        <end position="24"/>
    </location>
</feature>
<gene>
    <name evidence="2" type="ORF">HNR10_000819</name>
</gene>
<feature type="region of interest" description="Disordered" evidence="1">
    <location>
        <begin position="401"/>
        <end position="425"/>
    </location>
</feature>
<dbReference type="Proteomes" id="UP000572051">
    <property type="component" value="Unassembled WGS sequence"/>
</dbReference>
<dbReference type="AlphaFoldDB" id="A0A7Z0EKG0"/>
<evidence type="ECO:0000313" key="3">
    <source>
        <dbReference type="Proteomes" id="UP000572051"/>
    </source>
</evidence>
<sequence>MPTPSVSTPASALPTASGGPSPFSIGDDLLGRAAKRRDARSARVSSWDRTGGNEDAFVVMPGETAVLADLEGPGAITHLWLTQTCRRVLGPGLIDPTLAGVAMFEIHNALGLNWEITDPDYYRKVIIRMYWDDQETPSVVAPLGDFFCVGNSIAGNFSSLPFTVSVKEGERLKFGGPAAFNCYLPMPFNSRARIEVENQNDVPYVQYYYVDYELYREQLPGDVLYFHAHWRRENPCDGWGPDLQVNSLETQVPNLTGAGNYVILETEGAGNYIGCNHSVAHFPGTWWGEGDDMIFIDDDTWPPSMHGTGGEDYFNQAWGMQRNAYPMCGTIVHEEDVPGYQVSYRWHLADPVRFEERIKVTMEHGHANHLADDWASTAYWYQTLPGPGLEIPGVADRLSRIPQSPPRGPAAGAGGAHGSAGGYDAHRAGLPGELLEMIRARDDRMVEFEAKRAQWFERRAADSRERQRANADQAARIRAAFLGRR</sequence>
<evidence type="ECO:0000256" key="1">
    <source>
        <dbReference type="SAM" id="MobiDB-lite"/>
    </source>
</evidence>
<keyword evidence="3" id="KW-1185">Reference proteome</keyword>
<evidence type="ECO:0008006" key="4">
    <source>
        <dbReference type="Google" id="ProtNLM"/>
    </source>
</evidence>
<reference evidence="2 3" key="1">
    <citation type="submission" date="2020-07" db="EMBL/GenBank/DDBJ databases">
        <title>Sequencing the genomes of 1000 actinobacteria strains.</title>
        <authorList>
            <person name="Klenk H.-P."/>
        </authorList>
    </citation>
    <scope>NUCLEOTIDE SEQUENCE [LARGE SCALE GENOMIC DNA]</scope>
    <source>
        <strain evidence="2 3">DSM 44442</strain>
    </source>
</reference>
<dbReference type="Gene3D" id="2.60.120.1390">
    <property type="match status" value="1"/>
</dbReference>
<feature type="compositionally biased region" description="Gly residues" evidence="1">
    <location>
        <begin position="411"/>
        <end position="421"/>
    </location>
</feature>
<dbReference type="EMBL" id="JACCFS010000001">
    <property type="protein sequence ID" value="NYJ32938.1"/>
    <property type="molecule type" value="Genomic_DNA"/>
</dbReference>
<accession>A0A7Z0EKG0</accession>
<name>A0A7Z0EKG0_9ACTN</name>
<dbReference type="Pfam" id="PF11175">
    <property type="entry name" value="DUF2961"/>
    <property type="match status" value="1"/>
</dbReference>
<organism evidence="2 3">
    <name type="scientific">Nocardiopsis aegyptia</name>
    <dbReference type="NCBI Taxonomy" id="220378"/>
    <lineage>
        <taxon>Bacteria</taxon>
        <taxon>Bacillati</taxon>
        <taxon>Actinomycetota</taxon>
        <taxon>Actinomycetes</taxon>
        <taxon>Streptosporangiales</taxon>
        <taxon>Nocardiopsidaceae</taxon>
        <taxon>Nocardiopsis</taxon>
    </lineage>
</organism>
<evidence type="ECO:0000313" key="2">
    <source>
        <dbReference type="EMBL" id="NYJ32938.1"/>
    </source>
</evidence>
<dbReference type="RefSeq" id="WP_179820926.1">
    <property type="nucleotide sequence ID" value="NZ_JACCFS010000001.1"/>
</dbReference>